<sequence>MRVFTLLLMALLLSCKNNQMDKKGIHSGIIPITTSSKEAKKHFEKAQFLVQNGIDGNPTESYKKALEYDSSFVRMHNFISIYAPDDTLKKHHHELAKKFRHLASKEEQLLIDATEFRINNPDDMYEKKLFELAEACPNDKYLFHTICFLLFRKNPALAIEAGKKSVVLDSNYGSGYNILGYAYLNNKELEKAKSAFDNFIRCEPENGNPYDSKADVMLQLGNYKEALTLKQKAYELNPTFDWIPEEIKEIKATIDTLEN</sequence>
<accession>A0ABW5N3J3</accession>
<keyword evidence="3" id="KW-1185">Reference proteome</keyword>
<dbReference type="Gene3D" id="1.25.40.10">
    <property type="entry name" value="Tetratricopeptide repeat domain"/>
    <property type="match status" value="1"/>
</dbReference>
<name>A0ABW5N3J3_9FLAO</name>
<proteinExistence type="predicted"/>
<dbReference type="InterPro" id="IPR019734">
    <property type="entry name" value="TPR_rpt"/>
</dbReference>
<evidence type="ECO:0000313" key="3">
    <source>
        <dbReference type="Proteomes" id="UP001597459"/>
    </source>
</evidence>
<dbReference type="EMBL" id="JBHULX010000003">
    <property type="protein sequence ID" value="MFD2590080.1"/>
    <property type="molecule type" value="Genomic_DNA"/>
</dbReference>
<dbReference type="SMART" id="SM00028">
    <property type="entry name" value="TPR"/>
    <property type="match status" value="3"/>
</dbReference>
<evidence type="ECO:0000313" key="2">
    <source>
        <dbReference type="EMBL" id="MFD2590080.1"/>
    </source>
</evidence>
<dbReference type="PANTHER" id="PTHR12558:SF33">
    <property type="entry name" value="BLL7664 PROTEIN"/>
    <property type="match status" value="1"/>
</dbReference>
<dbReference type="Pfam" id="PF13181">
    <property type="entry name" value="TPR_8"/>
    <property type="match status" value="1"/>
</dbReference>
<feature type="repeat" description="TPR" evidence="1">
    <location>
        <begin position="207"/>
        <end position="240"/>
    </location>
</feature>
<reference evidence="3" key="1">
    <citation type="journal article" date="2019" name="Int. J. Syst. Evol. Microbiol.">
        <title>The Global Catalogue of Microorganisms (GCM) 10K type strain sequencing project: providing services to taxonomists for standard genome sequencing and annotation.</title>
        <authorList>
            <consortium name="The Broad Institute Genomics Platform"/>
            <consortium name="The Broad Institute Genome Sequencing Center for Infectious Disease"/>
            <person name="Wu L."/>
            <person name="Ma J."/>
        </authorList>
    </citation>
    <scope>NUCLEOTIDE SEQUENCE [LARGE SCALE GENOMIC DNA]</scope>
    <source>
        <strain evidence="3">KCTC 42423</strain>
    </source>
</reference>
<dbReference type="Proteomes" id="UP001597459">
    <property type="component" value="Unassembled WGS sequence"/>
</dbReference>
<dbReference type="InterPro" id="IPR011990">
    <property type="entry name" value="TPR-like_helical_dom_sf"/>
</dbReference>
<protein>
    <submittedName>
        <fullName evidence="2">Tetratricopeptide repeat protein</fullName>
    </submittedName>
</protein>
<dbReference type="PROSITE" id="PS50005">
    <property type="entry name" value="TPR"/>
    <property type="match status" value="2"/>
</dbReference>
<dbReference type="RefSeq" id="WP_176029593.1">
    <property type="nucleotide sequence ID" value="NZ_JBHSJV010000001.1"/>
</dbReference>
<comment type="caution">
    <text evidence="2">The sequence shown here is derived from an EMBL/GenBank/DDBJ whole genome shotgun (WGS) entry which is preliminary data.</text>
</comment>
<organism evidence="2 3">
    <name type="scientific">Aquimarina hainanensis</name>
    <dbReference type="NCBI Taxonomy" id="1578017"/>
    <lineage>
        <taxon>Bacteria</taxon>
        <taxon>Pseudomonadati</taxon>
        <taxon>Bacteroidota</taxon>
        <taxon>Flavobacteriia</taxon>
        <taxon>Flavobacteriales</taxon>
        <taxon>Flavobacteriaceae</taxon>
        <taxon>Aquimarina</taxon>
    </lineage>
</organism>
<evidence type="ECO:0000256" key="1">
    <source>
        <dbReference type="PROSITE-ProRule" id="PRU00339"/>
    </source>
</evidence>
<dbReference type="SUPFAM" id="SSF48452">
    <property type="entry name" value="TPR-like"/>
    <property type="match status" value="1"/>
</dbReference>
<keyword evidence="1" id="KW-0802">TPR repeat</keyword>
<gene>
    <name evidence="2" type="ORF">ACFSTE_04510</name>
</gene>
<dbReference type="PROSITE" id="PS51257">
    <property type="entry name" value="PROKAR_LIPOPROTEIN"/>
    <property type="match status" value="1"/>
</dbReference>
<feature type="repeat" description="TPR" evidence="1">
    <location>
        <begin position="173"/>
        <end position="206"/>
    </location>
</feature>
<dbReference type="PANTHER" id="PTHR12558">
    <property type="entry name" value="CELL DIVISION CYCLE 16,23,27"/>
    <property type="match status" value="1"/>
</dbReference>